<feature type="transmembrane region" description="Helical" evidence="1">
    <location>
        <begin position="239"/>
        <end position="258"/>
    </location>
</feature>
<reference evidence="3" key="1">
    <citation type="journal article" date="2015" name="Nature">
        <title>Complex archaea that bridge the gap between prokaryotes and eukaryotes.</title>
        <authorList>
            <person name="Spang A."/>
            <person name="Saw J.H."/>
            <person name="Jorgensen S.L."/>
            <person name="Zaremba-Niedzwiedzka K."/>
            <person name="Martijn J."/>
            <person name="Lind A.E."/>
            <person name="van Eijk R."/>
            <person name="Schleper C."/>
            <person name="Guy L."/>
            <person name="Ettema T.J."/>
        </authorList>
    </citation>
    <scope>NUCLEOTIDE SEQUENCE</scope>
</reference>
<evidence type="ECO:0000313" key="3">
    <source>
        <dbReference type="EMBL" id="KKL62257.1"/>
    </source>
</evidence>
<feature type="transmembrane region" description="Helical" evidence="1">
    <location>
        <begin position="180"/>
        <end position="202"/>
    </location>
</feature>
<keyword evidence="1" id="KW-1133">Transmembrane helix</keyword>
<proteinExistence type="predicted"/>
<evidence type="ECO:0000259" key="2">
    <source>
        <dbReference type="Pfam" id="PF02517"/>
    </source>
</evidence>
<feature type="domain" description="CAAX prenyl protease 2/Lysostaphin resistance protein A-like" evidence="2">
    <location>
        <begin position="183"/>
        <end position="278"/>
    </location>
</feature>
<dbReference type="PANTHER" id="PTHR43592">
    <property type="entry name" value="CAAX AMINO TERMINAL PROTEASE"/>
    <property type="match status" value="1"/>
</dbReference>
<protein>
    <recommendedName>
        <fullName evidence="2">CAAX prenyl protease 2/Lysostaphin resistance protein A-like domain-containing protein</fullName>
    </recommendedName>
</protein>
<comment type="caution">
    <text evidence="3">The sequence shown here is derived from an EMBL/GenBank/DDBJ whole genome shotgun (WGS) entry which is preliminary data.</text>
</comment>
<feature type="transmembrane region" description="Helical" evidence="1">
    <location>
        <begin position="265"/>
        <end position="286"/>
    </location>
</feature>
<accession>A0A0F9GGH4</accession>
<feature type="transmembrane region" description="Helical" evidence="1">
    <location>
        <begin position="48"/>
        <end position="70"/>
    </location>
</feature>
<name>A0A0F9GGH4_9ZZZZ</name>
<dbReference type="InterPro" id="IPR003675">
    <property type="entry name" value="Rce1/LyrA-like_dom"/>
</dbReference>
<dbReference type="GO" id="GO:0004175">
    <property type="term" value="F:endopeptidase activity"/>
    <property type="evidence" value="ECO:0007669"/>
    <property type="project" value="UniProtKB-ARBA"/>
</dbReference>
<dbReference type="Pfam" id="PF02517">
    <property type="entry name" value="Rce1-like"/>
    <property type="match status" value="1"/>
</dbReference>
<gene>
    <name evidence="3" type="ORF">LCGC14_2187010</name>
</gene>
<organism evidence="3">
    <name type="scientific">marine sediment metagenome</name>
    <dbReference type="NCBI Taxonomy" id="412755"/>
    <lineage>
        <taxon>unclassified sequences</taxon>
        <taxon>metagenomes</taxon>
        <taxon>ecological metagenomes</taxon>
    </lineage>
</organism>
<feature type="transmembrane region" description="Helical" evidence="1">
    <location>
        <begin position="214"/>
        <end position="233"/>
    </location>
</feature>
<evidence type="ECO:0000256" key="1">
    <source>
        <dbReference type="SAM" id="Phobius"/>
    </source>
</evidence>
<dbReference type="PANTHER" id="PTHR43592:SF15">
    <property type="entry name" value="CAAX AMINO TERMINAL PROTEASE FAMILY PROTEIN"/>
    <property type="match status" value="1"/>
</dbReference>
<dbReference type="AlphaFoldDB" id="A0A0F9GGH4"/>
<dbReference type="GO" id="GO:0080120">
    <property type="term" value="P:CAAX-box protein maturation"/>
    <property type="evidence" value="ECO:0007669"/>
    <property type="project" value="UniProtKB-ARBA"/>
</dbReference>
<dbReference type="EMBL" id="LAZR01028548">
    <property type="protein sequence ID" value="KKL62257.1"/>
    <property type="molecule type" value="Genomic_DNA"/>
</dbReference>
<feature type="transmembrane region" description="Helical" evidence="1">
    <location>
        <begin position="135"/>
        <end position="160"/>
    </location>
</feature>
<keyword evidence="1" id="KW-0812">Transmembrane</keyword>
<sequence length="289" mass="33047">MDGVEQSPLAEEIKSAIFFFLIAIVTSSIAYVKGFYKLEKSEKINFPSSYALSVFFIYAIFYIGLGSIIGKFLKGYITKANSVGISVFFTISISLVTLLVLYIFCLKKRKEITFPIIKTFSEGSKSPKYDMVFGILSWLVVFPIVTFFSSIFSIFIYTVFKVQKVPDQVAIYFLKATMKNPLYFILAMITIVILAPILEEFFFRGILQNFFKKFLKRWLAIIFTSLVFAIIHFSYSQRLANITIVGSIFIFSLFLGFLYEKQKSLISPIFLHATFNAINVLNLIFIKGV</sequence>
<feature type="transmembrane region" description="Helical" evidence="1">
    <location>
        <begin position="16"/>
        <end position="36"/>
    </location>
</feature>
<keyword evidence="1" id="KW-0472">Membrane</keyword>
<feature type="transmembrane region" description="Helical" evidence="1">
    <location>
        <begin position="82"/>
        <end position="104"/>
    </location>
</feature>